<proteinExistence type="predicted"/>
<sequence length="599" mass="64764">MSGIYTTLNVSPRKKRVLSDSDDEATLTPKRLRFAPPSPPKTARTRGSSNSDQAAGPPLPDHLARLAKIQTALQHAVSHALATCALAPSADTGVVRNVLNHHSLGSSGLNVRLDMDDLRRLCWLWEWDGKTESIAKVHERKGKSQGDENPFLDDDSSDALPLPPKDWTRGAMGFVLSPTTHISKSSQSRIPAYGIGIEVEMDMDKGMGSGMAAVARWTAGGDARRKAISSKLRSWIEIHKGEPTIPNLPMADLPQLGTPAKPSNLTRLLASASPKSPSSQKILCCPPSPTSFAKKAQKSPLKSPAKRSSAALDFASALAVTSKAKASGVFPQTPSRHTHFDDPFGLLTPRTPSLSPSRSDSVAADSLPVTPVAQRGANAATVPQTPTSSRRQALYDRIRDKALSSPTKSPTKNKEIPNTRLSRIELLKLSQDEMRRRVLLGRLGSVAESIWMQIRGVTLLSSHYRLFAGSPSSSAVTARKRRTLPQTEVMSAILKSAPVPISAAEAQESIELLTSLCPFFLRRLSVGDEDWLEMPSTVGEPSSKGTPPSPGPSRNKDDSAKEVLNRSPRRVKRNEGGGLRAVRECIRKELEVTERDASF</sequence>
<organism evidence="1 2">
    <name type="scientific">Vararia minispora EC-137</name>
    <dbReference type="NCBI Taxonomy" id="1314806"/>
    <lineage>
        <taxon>Eukaryota</taxon>
        <taxon>Fungi</taxon>
        <taxon>Dikarya</taxon>
        <taxon>Basidiomycota</taxon>
        <taxon>Agaricomycotina</taxon>
        <taxon>Agaricomycetes</taxon>
        <taxon>Russulales</taxon>
        <taxon>Lachnocladiaceae</taxon>
        <taxon>Vararia</taxon>
    </lineage>
</organism>
<evidence type="ECO:0000313" key="2">
    <source>
        <dbReference type="Proteomes" id="UP000814128"/>
    </source>
</evidence>
<keyword evidence="2" id="KW-1185">Reference proteome</keyword>
<comment type="caution">
    <text evidence="1">The sequence shown here is derived from an EMBL/GenBank/DDBJ whole genome shotgun (WGS) entry which is preliminary data.</text>
</comment>
<gene>
    <name evidence="1" type="ORF">K488DRAFT_47046</name>
</gene>
<accession>A0ACB8QQ40</accession>
<reference evidence="1" key="1">
    <citation type="submission" date="2021-02" db="EMBL/GenBank/DDBJ databases">
        <authorList>
            <consortium name="DOE Joint Genome Institute"/>
            <person name="Ahrendt S."/>
            <person name="Looney B.P."/>
            <person name="Miyauchi S."/>
            <person name="Morin E."/>
            <person name="Drula E."/>
            <person name="Courty P.E."/>
            <person name="Chicoki N."/>
            <person name="Fauchery L."/>
            <person name="Kohler A."/>
            <person name="Kuo A."/>
            <person name="Labutti K."/>
            <person name="Pangilinan J."/>
            <person name="Lipzen A."/>
            <person name="Riley R."/>
            <person name="Andreopoulos W."/>
            <person name="He G."/>
            <person name="Johnson J."/>
            <person name="Barry K.W."/>
            <person name="Grigoriev I.V."/>
            <person name="Nagy L."/>
            <person name="Hibbett D."/>
            <person name="Henrissat B."/>
            <person name="Matheny P.B."/>
            <person name="Labbe J."/>
            <person name="Martin F."/>
        </authorList>
    </citation>
    <scope>NUCLEOTIDE SEQUENCE</scope>
    <source>
        <strain evidence="1">EC-137</strain>
    </source>
</reference>
<reference evidence="1" key="2">
    <citation type="journal article" date="2022" name="New Phytol.">
        <title>Evolutionary transition to the ectomycorrhizal habit in the genomes of a hyperdiverse lineage of mushroom-forming fungi.</title>
        <authorList>
            <person name="Looney B."/>
            <person name="Miyauchi S."/>
            <person name="Morin E."/>
            <person name="Drula E."/>
            <person name="Courty P.E."/>
            <person name="Kohler A."/>
            <person name="Kuo A."/>
            <person name="LaButti K."/>
            <person name="Pangilinan J."/>
            <person name="Lipzen A."/>
            <person name="Riley R."/>
            <person name="Andreopoulos W."/>
            <person name="He G."/>
            <person name="Johnson J."/>
            <person name="Nolan M."/>
            <person name="Tritt A."/>
            <person name="Barry K.W."/>
            <person name="Grigoriev I.V."/>
            <person name="Nagy L.G."/>
            <person name="Hibbett D."/>
            <person name="Henrissat B."/>
            <person name="Matheny P.B."/>
            <person name="Labbe J."/>
            <person name="Martin F.M."/>
        </authorList>
    </citation>
    <scope>NUCLEOTIDE SEQUENCE</scope>
    <source>
        <strain evidence="1">EC-137</strain>
    </source>
</reference>
<evidence type="ECO:0000313" key="1">
    <source>
        <dbReference type="EMBL" id="KAI0033782.1"/>
    </source>
</evidence>
<name>A0ACB8QQ40_9AGAM</name>
<protein>
    <submittedName>
        <fullName evidence="1">Uncharacterized protein</fullName>
    </submittedName>
</protein>
<dbReference type="Proteomes" id="UP000814128">
    <property type="component" value="Unassembled WGS sequence"/>
</dbReference>
<dbReference type="EMBL" id="MU273512">
    <property type="protein sequence ID" value="KAI0033782.1"/>
    <property type="molecule type" value="Genomic_DNA"/>
</dbReference>